<dbReference type="Pfam" id="PF16344">
    <property type="entry name" value="FecR_C"/>
    <property type="match status" value="1"/>
</dbReference>
<name>A0ABY8L0A8_9FLAO</name>
<dbReference type="Gene3D" id="2.60.120.1440">
    <property type="match status" value="1"/>
</dbReference>
<evidence type="ECO:0000313" key="5">
    <source>
        <dbReference type="Proteomes" id="UP001232001"/>
    </source>
</evidence>
<feature type="transmembrane region" description="Helical" evidence="1">
    <location>
        <begin position="74"/>
        <end position="92"/>
    </location>
</feature>
<keyword evidence="1" id="KW-0812">Transmembrane</keyword>
<protein>
    <submittedName>
        <fullName evidence="4">FecR family protein</fullName>
    </submittedName>
</protein>
<evidence type="ECO:0000259" key="2">
    <source>
        <dbReference type="Pfam" id="PF04773"/>
    </source>
</evidence>
<keyword evidence="1" id="KW-0472">Membrane</keyword>
<reference evidence="4 5" key="1">
    <citation type="submission" date="2023-04" db="EMBL/GenBank/DDBJ databases">
        <title>Tenacibaculum tangerinum sp. nov., isolated from sea tidal flat of South Korea.</title>
        <authorList>
            <person name="Lee S.H."/>
            <person name="Kim J.-J."/>
        </authorList>
    </citation>
    <scope>NUCLEOTIDE SEQUENCE [LARGE SCALE GENOMIC DNA]</scope>
    <source>
        <strain evidence="4 5">GRR-S3-23</strain>
    </source>
</reference>
<keyword evidence="1" id="KW-1133">Transmembrane helix</keyword>
<keyword evidence="5" id="KW-1185">Reference proteome</keyword>
<dbReference type="InterPro" id="IPR032508">
    <property type="entry name" value="FecR_C"/>
</dbReference>
<dbReference type="InterPro" id="IPR006860">
    <property type="entry name" value="FecR"/>
</dbReference>
<accession>A0ABY8L0A8</accession>
<feature type="domain" description="Protein FecR C-terminal" evidence="3">
    <location>
        <begin position="232"/>
        <end position="296"/>
    </location>
</feature>
<dbReference type="EMBL" id="CP122539">
    <property type="protein sequence ID" value="WGH74902.1"/>
    <property type="molecule type" value="Genomic_DNA"/>
</dbReference>
<dbReference type="PANTHER" id="PTHR30273">
    <property type="entry name" value="PERIPLASMIC SIGNAL SENSOR AND SIGMA FACTOR ACTIVATOR FECR-RELATED"/>
    <property type="match status" value="1"/>
</dbReference>
<gene>
    <name evidence="4" type="ORF">P8625_12570</name>
</gene>
<organism evidence="4 5">
    <name type="scientific">Tenacibaculum tangerinum</name>
    <dbReference type="NCBI Taxonomy" id="3038772"/>
    <lineage>
        <taxon>Bacteria</taxon>
        <taxon>Pseudomonadati</taxon>
        <taxon>Bacteroidota</taxon>
        <taxon>Flavobacteriia</taxon>
        <taxon>Flavobacteriales</taxon>
        <taxon>Flavobacteriaceae</taxon>
        <taxon>Tenacibaculum</taxon>
    </lineage>
</organism>
<dbReference type="Pfam" id="PF04773">
    <property type="entry name" value="FecR"/>
    <property type="match status" value="1"/>
</dbReference>
<proteinExistence type="predicted"/>
<evidence type="ECO:0000313" key="4">
    <source>
        <dbReference type="EMBL" id="WGH74902.1"/>
    </source>
</evidence>
<dbReference type="InterPro" id="IPR012373">
    <property type="entry name" value="Ferrdict_sens_TM"/>
</dbReference>
<sequence length="302" mass="34811">MEKDYLLQKWLRNELTDEEQAAFNTLEDAPLCEEIIEESKRFRADKHIAIPSYDSLQSRLLNKKEKNAKKWVSVIYKVAAILVIGLGVFYFFNTKQLHTYTTKHAEAKTITLPDNSVVALNERSHLEYNSNTWKQKRVLKLQGEAFFDVETGTHFDVETPNGTVRVLGTEFNVLDRDSIFTVSCYEGLVQVRYKNKITKLPVGKELRIVKGVAQNTQTILAQPKWLKNMSAFDNVLLTDVVNELEKQYNVKVQFNVKNSNLLFTGAFANNNLESALKSITHPFNLSYKIQKNQTIIIWDEQQ</sequence>
<feature type="domain" description="FecR protein" evidence="2">
    <location>
        <begin position="99"/>
        <end position="190"/>
    </location>
</feature>
<dbReference type="Gene3D" id="3.55.50.30">
    <property type="match status" value="1"/>
</dbReference>
<evidence type="ECO:0000256" key="1">
    <source>
        <dbReference type="SAM" id="Phobius"/>
    </source>
</evidence>
<dbReference type="PANTHER" id="PTHR30273:SF2">
    <property type="entry name" value="PROTEIN FECR"/>
    <property type="match status" value="1"/>
</dbReference>
<dbReference type="Proteomes" id="UP001232001">
    <property type="component" value="Chromosome"/>
</dbReference>
<dbReference type="PIRSF" id="PIRSF018266">
    <property type="entry name" value="FecR"/>
    <property type="match status" value="1"/>
</dbReference>
<dbReference type="RefSeq" id="WP_279650796.1">
    <property type="nucleotide sequence ID" value="NZ_CP122539.1"/>
</dbReference>
<evidence type="ECO:0000259" key="3">
    <source>
        <dbReference type="Pfam" id="PF16344"/>
    </source>
</evidence>